<name>A0ABQ7VNP6_SOLTU</name>
<sequence length="329" mass="36990">MLYCQEIEVKFIFYLLGENFDLIRITMGLRGKTVVPHPSPPPSPMQSDNLSESSSSKVQINTTIEEYSPRGTRSRTTRAILQDTHSQSKEEGSGSESGEESSSGFGRGEASGSGSGNSEEYALYLHRRSEDFFKNGIMSKSGKFSGRPVIPETRVVVLDIQAFLDIHRTFQGHHVGWMNNSHREFSLHITREFYSSYAITLMNFVAHTETTKKDQKEFASTWGPLNSIVVRGTFVDISEAAINRMLHGPTYTPPTSVGLFEGKQHTITSESEMEDPTSRYRIMLWIAWIITSEGKNVAWVTGPHVHITKALLSFPTKVWWVLFMHSCGL</sequence>
<evidence type="ECO:0000313" key="3">
    <source>
        <dbReference type="EMBL" id="KAH0769425.1"/>
    </source>
</evidence>
<accession>A0ABQ7VNP6</accession>
<proteinExistence type="predicted"/>
<keyword evidence="4" id="KW-1185">Reference proteome</keyword>
<dbReference type="InterPro" id="IPR046796">
    <property type="entry name" value="Transposase_32_dom"/>
</dbReference>
<gene>
    <name evidence="3" type="ORF">KY290_013406</name>
</gene>
<protein>
    <recommendedName>
        <fullName evidence="2">Putative plant transposon protein domain-containing protein</fullName>
    </recommendedName>
</protein>
<evidence type="ECO:0000313" key="4">
    <source>
        <dbReference type="Proteomes" id="UP000826656"/>
    </source>
</evidence>
<feature type="compositionally biased region" description="Polar residues" evidence="1">
    <location>
        <begin position="45"/>
        <end position="65"/>
    </location>
</feature>
<evidence type="ECO:0000259" key="2">
    <source>
        <dbReference type="Pfam" id="PF20167"/>
    </source>
</evidence>
<dbReference type="Proteomes" id="UP000826656">
    <property type="component" value="Unassembled WGS sequence"/>
</dbReference>
<feature type="domain" description="Putative plant transposon protein" evidence="2">
    <location>
        <begin position="172"/>
        <end position="325"/>
    </location>
</feature>
<dbReference type="Pfam" id="PF20167">
    <property type="entry name" value="Transposase_32"/>
    <property type="match status" value="1"/>
</dbReference>
<reference evidence="3 4" key="1">
    <citation type="journal article" date="2021" name="bioRxiv">
        <title>Chromosome-scale and haplotype-resolved genome assembly of a tetraploid potato cultivar.</title>
        <authorList>
            <person name="Sun H."/>
            <person name="Jiao W.-B."/>
            <person name="Krause K."/>
            <person name="Campoy J.A."/>
            <person name="Goel M."/>
            <person name="Folz-Donahue K."/>
            <person name="Kukat C."/>
            <person name="Huettel B."/>
            <person name="Schneeberger K."/>
        </authorList>
    </citation>
    <scope>NUCLEOTIDE SEQUENCE [LARGE SCALE GENOMIC DNA]</scope>
    <source>
        <strain evidence="3">SolTubOtavaFocal</strain>
        <tissue evidence="3">Leaves</tissue>
    </source>
</reference>
<feature type="compositionally biased region" description="Gly residues" evidence="1">
    <location>
        <begin position="105"/>
        <end position="115"/>
    </location>
</feature>
<dbReference type="EMBL" id="JAIVGD010000011">
    <property type="protein sequence ID" value="KAH0769425.1"/>
    <property type="molecule type" value="Genomic_DNA"/>
</dbReference>
<comment type="caution">
    <text evidence="3">The sequence shown here is derived from an EMBL/GenBank/DDBJ whole genome shotgun (WGS) entry which is preliminary data.</text>
</comment>
<feature type="compositionally biased region" description="Low complexity" evidence="1">
    <location>
        <begin position="94"/>
        <end position="104"/>
    </location>
</feature>
<evidence type="ECO:0000256" key="1">
    <source>
        <dbReference type="SAM" id="MobiDB-lite"/>
    </source>
</evidence>
<feature type="region of interest" description="Disordered" evidence="1">
    <location>
        <begin position="34"/>
        <end position="117"/>
    </location>
</feature>
<organism evidence="3 4">
    <name type="scientific">Solanum tuberosum</name>
    <name type="common">Potato</name>
    <dbReference type="NCBI Taxonomy" id="4113"/>
    <lineage>
        <taxon>Eukaryota</taxon>
        <taxon>Viridiplantae</taxon>
        <taxon>Streptophyta</taxon>
        <taxon>Embryophyta</taxon>
        <taxon>Tracheophyta</taxon>
        <taxon>Spermatophyta</taxon>
        <taxon>Magnoliopsida</taxon>
        <taxon>eudicotyledons</taxon>
        <taxon>Gunneridae</taxon>
        <taxon>Pentapetalae</taxon>
        <taxon>asterids</taxon>
        <taxon>lamiids</taxon>
        <taxon>Solanales</taxon>
        <taxon>Solanaceae</taxon>
        <taxon>Solanoideae</taxon>
        <taxon>Solaneae</taxon>
        <taxon>Solanum</taxon>
    </lineage>
</organism>